<proteinExistence type="predicted"/>
<name>A0A6J6APV3_9ZZZZ</name>
<organism evidence="1">
    <name type="scientific">freshwater metagenome</name>
    <dbReference type="NCBI Taxonomy" id="449393"/>
    <lineage>
        <taxon>unclassified sequences</taxon>
        <taxon>metagenomes</taxon>
        <taxon>ecological metagenomes</taxon>
    </lineage>
</organism>
<dbReference type="AlphaFoldDB" id="A0A6J6APV3"/>
<sequence>MTRSIWISVIFHALTDWPIVFEKVVKGDDGGLGNYAPSTLFENLVNPLSEFIIYGPVILFLARVNRGGWPKWMQKIALKWKLVVPVTESHMLSP</sequence>
<protein>
    <submittedName>
        <fullName evidence="1">Unannotated protein</fullName>
    </submittedName>
</protein>
<evidence type="ECO:0000313" key="1">
    <source>
        <dbReference type="EMBL" id="CAB4372358.1"/>
    </source>
</evidence>
<reference evidence="1" key="1">
    <citation type="submission" date="2020-05" db="EMBL/GenBank/DDBJ databases">
        <authorList>
            <person name="Chiriac C."/>
            <person name="Salcher M."/>
            <person name="Ghai R."/>
            <person name="Kavagutti S V."/>
        </authorList>
    </citation>
    <scope>NUCLEOTIDE SEQUENCE</scope>
</reference>
<dbReference type="EMBL" id="CAEUNI010000101">
    <property type="protein sequence ID" value="CAB4372358.1"/>
    <property type="molecule type" value="Genomic_DNA"/>
</dbReference>
<gene>
    <name evidence="1" type="ORF">UFOPK4182_00846</name>
</gene>
<accession>A0A6J6APV3</accession>